<protein>
    <submittedName>
        <fullName evidence="2">Uncharacterized protein</fullName>
    </submittedName>
</protein>
<reference evidence="2 3" key="1">
    <citation type="journal article" date="2019" name="Int. J. Syst. Evol. Microbiol.">
        <title>The Global Catalogue of Microorganisms (GCM) 10K type strain sequencing project: providing services to taxonomists for standard genome sequencing and annotation.</title>
        <authorList>
            <consortium name="The Broad Institute Genomics Platform"/>
            <consortium name="The Broad Institute Genome Sequencing Center for Infectious Disease"/>
            <person name="Wu L."/>
            <person name="Ma J."/>
        </authorList>
    </citation>
    <scope>NUCLEOTIDE SEQUENCE [LARGE SCALE GENOMIC DNA]</scope>
    <source>
        <strain evidence="2 3">DT72</strain>
    </source>
</reference>
<accession>A0ABD5WQ29</accession>
<dbReference type="EMBL" id="JBHSZH010000005">
    <property type="protein sequence ID" value="MFC7081302.1"/>
    <property type="molecule type" value="Genomic_DNA"/>
</dbReference>
<feature type="region of interest" description="Disordered" evidence="1">
    <location>
        <begin position="34"/>
        <end position="53"/>
    </location>
</feature>
<evidence type="ECO:0000256" key="1">
    <source>
        <dbReference type="SAM" id="MobiDB-lite"/>
    </source>
</evidence>
<proteinExistence type="predicted"/>
<dbReference type="Proteomes" id="UP001596407">
    <property type="component" value="Unassembled WGS sequence"/>
</dbReference>
<gene>
    <name evidence="2" type="ORF">ACFQJ6_15520</name>
</gene>
<sequence>MTPLFADTLVVVALVGFYGDSRGTSARLPSFWTGDSGWDSRWGPTSREVSGHC</sequence>
<evidence type="ECO:0000313" key="3">
    <source>
        <dbReference type="Proteomes" id="UP001596407"/>
    </source>
</evidence>
<name>A0ABD5WQ29_9EURY</name>
<comment type="caution">
    <text evidence="2">The sequence shown here is derived from an EMBL/GenBank/DDBJ whole genome shotgun (WGS) entry which is preliminary data.</text>
</comment>
<dbReference type="AlphaFoldDB" id="A0ABD5WQ29"/>
<keyword evidence="3" id="KW-1185">Reference proteome</keyword>
<evidence type="ECO:0000313" key="2">
    <source>
        <dbReference type="EMBL" id="MFC7081302.1"/>
    </source>
</evidence>
<dbReference type="RefSeq" id="WP_382210009.1">
    <property type="nucleotide sequence ID" value="NZ_JBHSZH010000005.1"/>
</dbReference>
<organism evidence="2 3">
    <name type="scientific">Halorussus caseinilyticus</name>
    <dbReference type="NCBI Taxonomy" id="3034025"/>
    <lineage>
        <taxon>Archaea</taxon>
        <taxon>Methanobacteriati</taxon>
        <taxon>Methanobacteriota</taxon>
        <taxon>Stenosarchaea group</taxon>
        <taxon>Halobacteria</taxon>
        <taxon>Halobacteriales</taxon>
        <taxon>Haladaptataceae</taxon>
        <taxon>Halorussus</taxon>
    </lineage>
</organism>